<dbReference type="EMBL" id="ACBY02000003">
    <property type="protein sequence ID" value="EFB77626.1"/>
    <property type="molecule type" value="Genomic_DNA"/>
</dbReference>
<reference evidence="2" key="1">
    <citation type="submission" date="2009-12" db="EMBL/GenBank/DDBJ databases">
        <authorList>
            <person name="Weinstock G."/>
            <person name="Sodergren E."/>
            <person name="Clifton S."/>
            <person name="Fulton L."/>
            <person name="Fulton B."/>
            <person name="Courtney L."/>
            <person name="Fronick C."/>
            <person name="Harrison M."/>
            <person name="Strong C."/>
            <person name="Farmer C."/>
            <person name="Delahaunty K."/>
            <person name="Markovic C."/>
            <person name="Hall O."/>
            <person name="Minx P."/>
            <person name="Tomlinson C."/>
            <person name="Mitreva M."/>
            <person name="Nelson J."/>
            <person name="Hou S."/>
            <person name="Wollam A."/>
            <person name="Pepin K.H."/>
            <person name="Johnson M."/>
            <person name="Bhonagiri V."/>
            <person name="Nash W.E."/>
            <person name="Warren W."/>
            <person name="Chinwalla A."/>
            <person name="Mardis E.R."/>
            <person name="Wilson R.K."/>
        </authorList>
    </citation>
    <scope>NUCLEOTIDE SEQUENCE [LARGE SCALE GENOMIC DNA]</scope>
    <source>
        <strain evidence="2">DSM 15176</strain>
    </source>
</reference>
<dbReference type="AlphaFoldDB" id="D1PI46"/>
<evidence type="ECO:0008006" key="4">
    <source>
        <dbReference type="Google" id="ProtNLM"/>
    </source>
</evidence>
<evidence type="ECO:0000313" key="3">
    <source>
        <dbReference type="Proteomes" id="UP000003438"/>
    </source>
</evidence>
<dbReference type="PROSITE" id="PS51257">
    <property type="entry name" value="PROKAR_LIPOPROTEIN"/>
    <property type="match status" value="1"/>
</dbReference>
<protein>
    <recommendedName>
        <fullName evidence="4">Thrombospondin type 3 repeat protein</fullName>
    </recommendedName>
</protein>
<feature type="signal peptide" evidence="1">
    <location>
        <begin position="1"/>
        <end position="24"/>
    </location>
</feature>
<dbReference type="RefSeq" id="WP_007045458.1">
    <property type="nucleotide sequence ID" value="NZ_GG704769.1"/>
</dbReference>
<gene>
    <name evidence="2" type="ORF">SUBVAR_04011</name>
</gene>
<organism evidence="2 3">
    <name type="scientific">Subdoligranulum variabile DSM 15176</name>
    <dbReference type="NCBI Taxonomy" id="411471"/>
    <lineage>
        <taxon>Bacteria</taxon>
        <taxon>Bacillati</taxon>
        <taxon>Bacillota</taxon>
        <taxon>Clostridia</taxon>
        <taxon>Eubacteriales</taxon>
        <taxon>Oscillospiraceae</taxon>
        <taxon>Subdoligranulum</taxon>
    </lineage>
</organism>
<evidence type="ECO:0000313" key="2">
    <source>
        <dbReference type="EMBL" id="EFB77626.1"/>
    </source>
</evidence>
<feature type="chain" id="PRO_5003025549" description="Thrombospondin type 3 repeat protein" evidence="1">
    <location>
        <begin position="25"/>
        <end position="104"/>
    </location>
</feature>
<dbReference type="Proteomes" id="UP000003438">
    <property type="component" value="Unassembled WGS sequence"/>
</dbReference>
<accession>D1PI46</accession>
<name>D1PI46_9FIRM</name>
<dbReference type="HOGENOM" id="CLU_151108_0_0_9"/>
<dbReference type="STRING" id="411471.SUBVAR_04011"/>
<evidence type="ECO:0000256" key="1">
    <source>
        <dbReference type="SAM" id="SignalP"/>
    </source>
</evidence>
<comment type="caution">
    <text evidence="2">The sequence shown here is derived from an EMBL/GenBank/DDBJ whole genome shotgun (WGS) entry which is preliminary data.</text>
</comment>
<dbReference type="OrthoDB" id="1861545at2"/>
<dbReference type="eggNOG" id="ENOG5033DPY">
    <property type="taxonomic scope" value="Bacteria"/>
</dbReference>
<sequence>MKRTAIMIAATALACTVGATGVWAAGPGRSAMQRACTTAQCLFTDENGDGVCDYRADGTCRYDADGDGVCDHAGQGRYFVDEDGDGVCDNRGTGCHGNGWGCRA</sequence>
<keyword evidence="3" id="KW-1185">Reference proteome</keyword>
<proteinExistence type="predicted"/>
<keyword evidence="1" id="KW-0732">Signal</keyword>